<accession>A0A067PGZ9</accession>
<keyword evidence="5" id="KW-0472">Membrane</keyword>
<dbReference type="GO" id="GO:0016740">
    <property type="term" value="F:transferase activity"/>
    <property type="evidence" value="ECO:0007669"/>
    <property type="project" value="UniProtKB-KW"/>
</dbReference>
<keyword evidence="5" id="KW-1133">Transmembrane helix</keyword>
<dbReference type="PANTHER" id="PTHR36050">
    <property type="entry name" value="O-FUCOSYLTRANSFERASE 30"/>
    <property type="match status" value="1"/>
</dbReference>
<evidence type="ECO:0000313" key="6">
    <source>
        <dbReference type="EMBL" id="KDQ49746.1"/>
    </source>
</evidence>
<feature type="transmembrane region" description="Helical" evidence="5">
    <location>
        <begin position="72"/>
        <end position="94"/>
    </location>
</feature>
<evidence type="ECO:0000256" key="3">
    <source>
        <dbReference type="ARBA" id="ARBA00023277"/>
    </source>
</evidence>
<evidence type="ECO:0000256" key="5">
    <source>
        <dbReference type="SAM" id="Phobius"/>
    </source>
</evidence>
<dbReference type="STRING" id="933084.A0A067PGZ9"/>
<keyword evidence="2" id="KW-0294">Fucose metabolism</keyword>
<feature type="compositionally biased region" description="Low complexity" evidence="4">
    <location>
        <begin position="30"/>
        <end position="45"/>
    </location>
</feature>
<dbReference type="GO" id="GO:0006004">
    <property type="term" value="P:fucose metabolic process"/>
    <property type="evidence" value="ECO:0007669"/>
    <property type="project" value="UniProtKB-KW"/>
</dbReference>
<reference evidence="7" key="1">
    <citation type="journal article" date="2014" name="Proc. Natl. Acad. Sci. U.S.A.">
        <title>Extensive sampling of basidiomycete genomes demonstrates inadequacy of the white-rot/brown-rot paradigm for wood decay fungi.</title>
        <authorList>
            <person name="Riley R."/>
            <person name="Salamov A.A."/>
            <person name="Brown D.W."/>
            <person name="Nagy L.G."/>
            <person name="Floudas D."/>
            <person name="Held B.W."/>
            <person name="Levasseur A."/>
            <person name="Lombard V."/>
            <person name="Morin E."/>
            <person name="Otillar R."/>
            <person name="Lindquist E.A."/>
            <person name="Sun H."/>
            <person name="LaButti K.M."/>
            <person name="Schmutz J."/>
            <person name="Jabbour D."/>
            <person name="Luo H."/>
            <person name="Baker S.E."/>
            <person name="Pisabarro A.G."/>
            <person name="Walton J.D."/>
            <person name="Blanchette R.A."/>
            <person name="Henrissat B."/>
            <person name="Martin F."/>
            <person name="Cullen D."/>
            <person name="Hibbett D.S."/>
            <person name="Grigoriev I.V."/>
        </authorList>
    </citation>
    <scope>NUCLEOTIDE SEQUENCE [LARGE SCALE GENOMIC DNA]</scope>
    <source>
        <strain evidence="7">MUCL 33604</strain>
    </source>
</reference>
<dbReference type="Gene3D" id="3.40.50.11350">
    <property type="match status" value="1"/>
</dbReference>
<dbReference type="Pfam" id="PF10250">
    <property type="entry name" value="O-FucT"/>
    <property type="match status" value="1"/>
</dbReference>
<keyword evidence="3" id="KW-0119">Carbohydrate metabolism</keyword>
<proteinExistence type="predicted"/>
<dbReference type="Proteomes" id="UP000027265">
    <property type="component" value="Unassembled WGS sequence"/>
</dbReference>
<sequence>MARQSLSLQNPRYAQSSPSVTLEKGAYRLRAPARSRSSSRLTQSSVTNSHEGRAHASFSRILRTLSTYEGQVALLLALLAGATVSCFGAAYWLYTTRWASVVNPTPQPAISDDIHSISRQVTAIEHSEPIPAWNSSSHQPKPPQDPHVKYLTYLPHSGFHNQRISFQNALFLAHILNRTLIVPPIRLGSRPIRYTSFDKLYRFVSLSGKEGLEHCARLGRGGGNGGMWIPTECEEYDEWTNIPWDWLVDLLEIDVEQRLLHRWDMTPSFFSETLNISPQQTFYLKDSSPYQYQFTDRPPSNPHTRSKKQRIRYTESISLASFSFNTSSSRLVHLGTLFGTSRLRLKDPLLLQKRKEIEQTMIFRNPVLVKAAHEIRDILSGRHPYLGAHIRISDGIFKAKAHETVRLVWWKLVHHSLGFSVDFTLNLERAFSGNTTLKPPASSQLLSSTTNSSSLFSPATIPDRSLPLSPALNIPRSTNHPRCRTPLHTRPERLALNTPLFISIDVSNPHSEPLIDLFTKTFPCIWFLHDFDEDGFAFPSSSPSSPASPPLSVLNALRNPMDSLYLKPFLLPFVDALVASEARHFVGTEGSTFSGFVRDVLWKGHSV</sequence>
<dbReference type="PANTHER" id="PTHR36050:SF1">
    <property type="entry name" value="O-FUCOSYLTRANSFERASE 30"/>
    <property type="match status" value="1"/>
</dbReference>
<dbReference type="OrthoDB" id="1882547at2759"/>
<dbReference type="HOGENOM" id="CLU_021646_2_0_1"/>
<evidence type="ECO:0000256" key="2">
    <source>
        <dbReference type="ARBA" id="ARBA00023253"/>
    </source>
</evidence>
<dbReference type="InterPro" id="IPR019378">
    <property type="entry name" value="GDP-Fuc_O-FucTrfase"/>
</dbReference>
<keyword evidence="1" id="KW-0808">Transferase</keyword>
<evidence type="ECO:0000256" key="1">
    <source>
        <dbReference type="ARBA" id="ARBA00022679"/>
    </source>
</evidence>
<keyword evidence="7" id="KW-1185">Reference proteome</keyword>
<dbReference type="EMBL" id="KL197775">
    <property type="protein sequence ID" value="KDQ49746.1"/>
    <property type="molecule type" value="Genomic_DNA"/>
</dbReference>
<evidence type="ECO:0008006" key="8">
    <source>
        <dbReference type="Google" id="ProtNLM"/>
    </source>
</evidence>
<gene>
    <name evidence="6" type="ORF">JAAARDRAFT_63522</name>
</gene>
<organism evidence="6 7">
    <name type="scientific">Jaapia argillacea MUCL 33604</name>
    <dbReference type="NCBI Taxonomy" id="933084"/>
    <lineage>
        <taxon>Eukaryota</taxon>
        <taxon>Fungi</taxon>
        <taxon>Dikarya</taxon>
        <taxon>Basidiomycota</taxon>
        <taxon>Agaricomycotina</taxon>
        <taxon>Agaricomycetes</taxon>
        <taxon>Agaricomycetidae</taxon>
        <taxon>Jaapiales</taxon>
        <taxon>Jaapiaceae</taxon>
        <taxon>Jaapia</taxon>
    </lineage>
</organism>
<keyword evidence="5" id="KW-0812">Transmembrane</keyword>
<name>A0A067PGZ9_9AGAM</name>
<evidence type="ECO:0000313" key="7">
    <source>
        <dbReference type="Proteomes" id="UP000027265"/>
    </source>
</evidence>
<evidence type="ECO:0000256" key="4">
    <source>
        <dbReference type="SAM" id="MobiDB-lite"/>
    </source>
</evidence>
<dbReference type="Gene3D" id="3.40.50.11340">
    <property type="match status" value="1"/>
</dbReference>
<protein>
    <recommendedName>
        <fullName evidence="8">CigA protein</fullName>
    </recommendedName>
</protein>
<dbReference type="InParanoid" id="A0A067PGZ9"/>
<dbReference type="AlphaFoldDB" id="A0A067PGZ9"/>
<feature type="region of interest" description="Disordered" evidence="4">
    <location>
        <begin position="30"/>
        <end position="53"/>
    </location>
</feature>